<feature type="non-terminal residue" evidence="1">
    <location>
        <position position="90"/>
    </location>
</feature>
<gene>
    <name evidence="1" type="primary">ORF32740</name>
</gene>
<organism evidence="1">
    <name type="scientific">Arion vulgaris</name>
    <dbReference type="NCBI Taxonomy" id="1028688"/>
    <lineage>
        <taxon>Eukaryota</taxon>
        <taxon>Metazoa</taxon>
        <taxon>Spiralia</taxon>
        <taxon>Lophotrochozoa</taxon>
        <taxon>Mollusca</taxon>
        <taxon>Gastropoda</taxon>
        <taxon>Heterobranchia</taxon>
        <taxon>Euthyneura</taxon>
        <taxon>Panpulmonata</taxon>
        <taxon>Eupulmonata</taxon>
        <taxon>Stylommatophora</taxon>
        <taxon>Helicina</taxon>
        <taxon>Arionoidea</taxon>
        <taxon>Arionidae</taxon>
        <taxon>Arion</taxon>
    </lineage>
</organism>
<dbReference type="AlphaFoldDB" id="A0A0B6YQ21"/>
<accession>A0A0B6YQ21</accession>
<dbReference type="EMBL" id="HACG01011473">
    <property type="protein sequence ID" value="CEK58338.1"/>
    <property type="molecule type" value="Transcribed_RNA"/>
</dbReference>
<feature type="non-terminal residue" evidence="1">
    <location>
        <position position="1"/>
    </location>
</feature>
<evidence type="ECO:0000313" key="1">
    <source>
        <dbReference type="EMBL" id="CEK58338.1"/>
    </source>
</evidence>
<sequence>KIIPSRGEKNLVVNQLRKQRMKWFYHLVRLQPHHTIYKAFYSRTSGREEDQEKSVKIMQKKYSNPSLKLSKKAKQIQKTMTLGYNPVAVR</sequence>
<name>A0A0B6YQ21_9EUPU</name>
<proteinExistence type="predicted"/>
<protein>
    <submittedName>
        <fullName evidence="1">Uncharacterized protein</fullName>
    </submittedName>
</protein>
<reference evidence="1" key="1">
    <citation type="submission" date="2014-12" db="EMBL/GenBank/DDBJ databases">
        <title>Insight into the proteome of Arion vulgaris.</title>
        <authorList>
            <person name="Aradska J."/>
            <person name="Bulat T."/>
            <person name="Smidak R."/>
            <person name="Sarate P."/>
            <person name="Gangsoo J."/>
            <person name="Sialana F."/>
            <person name="Bilban M."/>
            <person name="Lubec G."/>
        </authorList>
    </citation>
    <scope>NUCLEOTIDE SEQUENCE</scope>
    <source>
        <tissue evidence="1">Skin</tissue>
    </source>
</reference>